<gene>
    <name evidence="2" type="ORF">V3330_00925</name>
</gene>
<dbReference type="InterPro" id="IPR036010">
    <property type="entry name" value="2Fe-2S_ferredoxin-like_sf"/>
</dbReference>
<dbReference type="InterPro" id="IPR001041">
    <property type="entry name" value="2Fe-2S_ferredoxin-type"/>
</dbReference>
<dbReference type="RefSeq" id="WP_354693493.1">
    <property type="nucleotide sequence ID" value="NZ_JAZHOG010000001.1"/>
</dbReference>
<dbReference type="GO" id="GO:0016491">
    <property type="term" value="F:oxidoreductase activity"/>
    <property type="evidence" value="ECO:0007669"/>
    <property type="project" value="UniProtKB-KW"/>
</dbReference>
<reference evidence="2 3" key="1">
    <citation type="submission" date="2024-02" db="EMBL/GenBank/DDBJ databases">
        <title>A novel Wenzhouxiangellaceae bacterium, isolated from coastal sediments.</title>
        <authorList>
            <person name="Du Z.-J."/>
            <person name="Ye Y.-Q."/>
            <person name="Zhang X.-Y."/>
        </authorList>
    </citation>
    <scope>NUCLEOTIDE SEQUENCE [LARGE SCALE GENOMIC DNA]</scope>
    <source>
        <strain evidence="2 3">CH-27</strain>
    </source>
</reference>
<protein>
    <submittedName>
        <fullName evidence="2">(2Fe-2S)-binding protein</fullName>
    </submittedName>
</protein>
<accession>A0AAW9R669</accession>
<dbReference type="Proteomes" id="UP001359886">
    <property type="component" value="Unassembled WGS sequence"/>
</dbReference>
<evidence type="ECO:0000313" key="2">
    <source>
        <dbReference type="EMBL" id="MEJ8566170.1"/>
    </source>
</evidence>
<dbReference type="GO" id="GO:0051536">
    <property type="term" value="F:iron-sulfur cluster binding"/>
    <property type="evidence" value="ECO:0007669"/>
    <property type="project" value="InterPro"/>
</dbReference>
<name>A0AAW9R669_9GAMM</name>
<comment type="caution">
    <text evidence="2">The sequence shown here is derived from an EMBL/GenBank/DDBJ whole genome shotgun (WGS) entry which is preliminary data.</text>
</comment>
<evidence type="ECO:0000313" key="3">
    <source>
        <dbReference type="Proteomes" id="UP001359886"/>
    </source>
</evidence>
<dbReference type="CDD" id="cd00207">
    <property type="entry name" value="fer2"/>
    <property type="match status" value="1"/>
</dbReference>
<dbReference type="Pfam" id="PF13510">
    <property type="entry name" value="Fer2_4"/>
    <property type="match status" value="1"/>
</dbReference>
<evidence type="ECO:0000256" key="1">
    <source>
        <dbReference type="ARBA" id="ARBA00023002"/>
    </source>
</evidence>
<dbReference type="EMBL" id="JAZHOG010000001">
    <property type="protein sequence ID" value="MEJ8566170.1"/>
    <property type="molecule type" value="Genomic_DNA"/>
</dbReference>
<keyword evidence="1" id="KW-0560">Oxidoreductase</keyword>
<dbReference type="SUPFAM" id="SSF54292">
    <property type="entry name" value="2Fe-2S ferredoxin-like"/>
    <property type="match status" value="1"/>
</dbReference>
<sequence length="111" mass="11864">MTRRIENDDTRRGAALTLNVDGQAVAAHAGETVATVLLAQGITAFNRTGSGQPRGPWCNMGTCYECQVRVREPGSGPERWRRACLCRVSEGMSVRTGVRLQSAGGGDADEN</sequence>
<organism evidence="2 3">
    <name type="scientific">Elongatibacter sediminis</name>
    <dbReference type="NCBI Taxonomy" id="3119006"/>
    <lineage>
        <taxon>Bacteria</taxon>
        <taxon>Pseudomonadati</taxon>
        <taxon>Pseudomonadota</taxon>
        <taxon>Gammaproteobacteria</taxon>
        <taxon>Chromatiales</taxon>
        <taxon>Wenzhouxiangellaceae</taxon>
        <taxon>Elongatibacter</taxon>
    </lineage>
</organism>
<keyword evidence="3" id="KW-1185">Reference proteome</keyword>
<dbReference type="Gene3D" id="3.10.20.440">
    <property type="entry name" value="2Fe-2S iron-sulphur cluster binding domain, sarcosine oxidase, alpha subunit, N-terminal domain"/>
    <property type="match status" value="1"/>
</dbReference>
<proteinExistence type="predicted"/>
<dbReference type="AlphaFoldDB" id="A0AAW9R669"/>
<dbReference type="InterPro" id="IPR042204">
    <property type="entry name" value="2Fe-2S-bd_N"/>
</dbReference>